<comment type="caution">
    <text evidence="2">The sequence shown here is derived from an EMBL/GenBank/DDBJ whole genome shotgun (WGS) entry which is preliminary data.</text>
</comment>
<dbReference type="SUPFAM" id="SSF52047">
    <property type="entry name" value="RNI-like"/>
    <property type="match status" value="1"/>
</dbReference>
<protein>
    <submittedName>
        <fullName evidence="2">Uncharacterized protein</fullName>
    </submittedName>
</protein>
<gene>
    <name evidence="2" type="ORF">SASPL_107933</name>
</gene>
<evidence type="ECO:0000313" key="3">
    <source>
        <dbReference type="Proteomes" id="UP000298416"/>
    </source>
</evidence>
<reference evidence="2" key="1">
    <citation type="submission" date="2018-01" db="EMBL/GenBank/DDBJ databases">
        <authorList>
            <person name="Mao J.F."/>
        </authorList>
    </citation>
    <scope>NUCLEOTIDE SEQUENCE</scope>
    <source>
        <strain evidence="2">Huo1</strain>
        <tissue evidence="2">Leaf</tissue>
    </source>
</reference>
<dbReference type="EMBL" id="PNBA02000003">
    <property type="protein sequence ID" value="KAG6429878.1"/>
    <property type="molecule type" value="Genomic_DNA"/>
</dbReference>
<proteinExistence type="predicted"/>
<accession>A0A8X8YC58</accession>
<feature type="compositionally biased region" description="Pro residues" evidence="1">
    <location>
        <begin position="65"/>
        <end position="75"/>
    </location>
</feature>
<keyword evidence="3" id="KW-1185">Reference proteome</keyword>
<reference evidence="2" key="2">
    <citation type="submission" date="2020-08" db="EMBL/GenBank/DDBJ databases">
        <title>Plant Genome Project.</title>
        <authorList>
            <person name="Zhang R.-G."/>
        </authorList>
    </citation>
    <scope>NUCLEOTIDE SEQUENCE</scope>
    <source>
        <strain evidence="2">Huo1</strain>
        <tissue evidence="2">Leaf</tissue>
    </source>
</reference>
<evidence type="ECO:0000313" key="2">
    <source>
        <dbReference type="EMBL" id="KAG6429878.1"/>
    </source>
</evidence>
<evidence type="ECO:0000256" key="1">
    <source>
        <dbReference type="SAM" id="MobiDB-lite"/>
    </source>
</evidence>
<feature type="region of interest" description="Disordered" evidence="1">
    <location>
        <begin position="1"/>
        <end position="27"/>
    </location>
</feature>
<name>A0A8X8YC58_SALSN</name>
<dbReference type="AlphaFoldDB" id="A0A8X8YC58"/>
<organism evidence="2">
    <name type="scientific">Salvia splendens</name>
    <name type="common">Scarlet sage</name>
    <dbReference type="NCBI Taxonomy" id="180675"/>
    <lineage>
        <taxon>Eukaryota</taxon>
        <taxon>Viridiplantae</taxon>
        <taxon>Streptophyta</taxon>
        <taxon>Embryophyta</taxon>
        <taxon>Tracheophyta</taxon>
        <taxon>Spermatophyta</taxon>
        <taxon>Magnoliopsida</taxon>
        <taxon>eudicotyledons</taxon>
        <taxon>Gunneridae</taxon>
        <taxon>Pentapetalae</taxon>
        <taxon>asterids</taxon>
        <taxon>lamiids</taxon>
        <taxon>Lamiales</taxon>
        <taxon>Lamiaceae</taxon>
        <taxon>Nepetoideae</taxon>
        <taxon>Mentheae</taxon>
        <taxon>Salviinae</taxon>
        <taxon>Salvia</taxon>
        <taxon>Salvia subgen. Calosphace</taxon>
        <taxon>core Calosphace</taxon>
    </lineage>
</organism>
<dbReference type="Proteomes" id="UP000298416">
    <property type="component" value="Unassembled WGS sequence"/>
</dbReference>
<feature type="region of interest" description="Disordered" evidence="1">
    <location>
        <begin position="58"/>
        <end position="81"/>
    </location>
</feature>
<sequence>MSQNDRTEAMTIRGLEPLPLSSKSTDPSSIMLEQVLTAMARMESRLEARIDAWLEAQDRDASKTVPPPRPNPEPPSGGLHQFSQYPVFAQAAGGARAGTPRLGVGDPSDSIYAGILSNPNPSGVEQSRVGVAVSLCSRQQRWCRRVEQRNGVPGLRMARAANVRSVVRQCLCNLDCLHKLESLKLSIQMDKILRFPISLNKLSLKGCHLGWEDVWMMGSLPQLQVLHLGVAAARLPAVRIKEEEVKNQGNGVLKVQLTMYQPDMEGFKEMVETEGLTITHVQLKVS</sequence>